<keyword evidence="2" id="KW-0732">Signal</keyword>
<dbReference type="AlphaFoldDB" id="A0AAV1UVK3"/>
<evidence type="ECO:0000256" key="1">
    <source>
        <dbReference type="SAM" id="Coils"/>
    </source>
</evidence>
<comment type="caution">
    <text evidence="3">The sequence shown here is derived from an EMBL/GenBank/DDBJ whole genome shotgun (WGS) entry which is preliminary data.</text>
</comment>
<gene>
    <name evidence="3" type="ORF">PM001_LOCUS22423</name>
</gene>
<evidence type="ECO:0008006" key="5">
    <source>
        <dbReference type="Google" id="ProtNLM"/>
    </source>
</evidence>
<accession>A0AAV1UVK3</accession>
<organism evidence="3 4">
    <name type="scientific">Peronospora matthiolae</name>
    <dbReference type="NCBI Taxonomy" id="2874970"/>
    <lineage>
        <taxon>Eukaryota</taxon>
        <taxon>Sar</taxon>
        <taxon>Stramenopiles</taxon>
        <taxon>Oomycota</taxon>
        <taxon>Peronosporomycetes</taxon>
        <taxon>Peronosporales</taxon>
        <taxon>Peronosporaceae</taxon>
        <taxon>Peronospora</taxon>
    </lineage>
</organism>
<name>A0AAV1UVK3_9STRA</name>
<keyword evidence="1" id="KW-0175">Coiled coil</keyword>
<evidence type="ECO:0000313" key="3">
    <source>
        <dbReference type="EMBL" id="CAK7937273.1"/>
    </source>
</evidence>
<dbReference type="EMBL" id="CAKLBY020000226">
    <property type="protein sequence ID" value="CAK7937273.1"/>
    <property type="molecule type" value="Genomic_DNA"/>
</dbReference>
<dbReference type="Proteomes" id="UP001162060">
    <property type="component" value="Unassembled WGS sequence"/>
</dbReference>
<proteinExistence type="predicted"/>
<protein>
    <recommendedName>
        <fullName evidence="5">RxLR effector protein</fullName>
    </recommendedName>
</protein>
<evidence type="ECO:0000256" key="2">
    <source>
        <dbReference type="SAM" id="SignalP"/>
    </source>
</evidence>
<feature type="chain" id="PRO_5043404722" description="RxLR effector protein" evidence="2">
    <location>
        <begin position="20"/>
        <end position="189"/>
    </location>
</feature>
<feature type="coiled-coil region" evidence="1">
    <location>
        <begin position="85"/>
        <end position="112"/>
    </location>
</feature>
<feature type="signal peptide" evidence="2">
    <location>
        <begin position="1"/>
        <end position="19"/>
    </location>
</feature>
<sequence length="189" mass="20621">MRVQYLCLALFAALYSTHSAAVSLGQDGPTEHRLLRAEAPNASGGQEGADNGMGEERALFQAFEGFGARIGKTIGKVRPKSDEQSKILKAALKREQAEKDFYEAKVAENRKSFASALTPYTQRDDALDAVMKLEKWLPPKVLADKNTYRQWVKNVATKLKDDEAARKAAVEAANEAAEKAAKEAAAKAH</sequence>
<reference evidence="3" key="1">
    <citation type="submission" date="2024-01" db="EMBL/GenBank/DDBJ databases">
        <authorList>
            <person name="Webb A."/>
        </authorList>
    </citation>
    <scope>NUCLEOTIDE SEQUENCE</scope>
    <source>
        <strain evidence="3">Pm1</strain>
    </source>
</reference>
<evidence type="ECO:0000313" key="4">
    <source>
        <dbReference type="Proteomes" id="UP001162060"/>
    </source>
</evidence>